<protein>
    <recommendedName>
        <fullName evidence="4 14">Undecaprenyl-diphosphatase</fullName>
        <ecNumber evidence="3 14">3.6.1.27</ecNumber>
    </recommendedName>
    <alternativeName>
        <fullName evidence="12 14">Bacitracin resistance protein</fullName>
    </alternativeName>
    <alternativeName>
        <fullName evidence="11 14">Undecaprenyl pyrophosphate phosphatase</fullName>
    </alternativeName>
</protein>
<evidence type="ECO:0000256" key="1">
    <source>
        <dbReference type="ARBA" id="ARBA00004651"/>
    </source>
</evidence>
<accession>A0ABY7VXM3</accession>
<dbReference type="PANTHER" id="PTHR30622">
    <property type="entry name" value="UNDECAPRENYL-DIPHOSPHATASE"/>
    <property type="match status" value="1"/>
</dbReference>
<keyword evidence="7 14" id="KW-0378">Hydrolase</keyword>
<dbReference type="Pfam" id="PF02673">
    <property type="entry name" value="BacA"/>
    <property type="match status" value="1"/>
</dbReference>
<comment type="function">
    <text evidence="14">Catalyzes the dephosphorylation of undecaprenyl diphosphate (UPP). Confers resistance to bacitracin.</text>
</comment>
<evidence type="ECO:0000256" key="2">
    <source>
        <dbReference type="ARBA" id="ARBA00010621"/>
    </source>
</evidence>
<proteinExistence type="inferred from homology"/>
<evidence type="ECO:0000256" key="14">
    <source>
        <dbReference type="HAMAP-Rule" id="MF_01006"/>
    </source>
</evidence>
<feature type="transmembrane region" description="Helical" evidence="14">
    <location>
        <begin position="225"/>
        <end position="250"/>
    </location>
</feature>
<comment type="similarity">
    <text evidence="2 14">Belongs to the UppP family.</text>
</comment>
<evidence type="ECO:0000256" key="9">
    <source>
        <dbReference type="ARBA" id="ARBA00023136"/>
    </source>
</evidence>
<keyword evidence="10 14" id="KW-0046">Antibiotic resistance</keyword>
<comment type="miscellaneous">
    <text evidence="14">Bacitracin is thought to be involved in the inhibition of peptidoglycan synthesis by sequestering undecaprenyl diphosphate, thereby reducing the pool of lipid carrier available.</text>
</comment>
<keyword evidence="14" id="KW-0961">Cell wall biogenesis/degradation</keyword>
<dbReference type="PANTHER" id="PTHR30622:SF2">
    <property type="entry name" value="UNDECAPRENYL-DIPHOSPHATASE"/>
    <property type="match status" value="1"/>
</dbReference>
<evidence type="ECO:0000256" key="8">
    <source>
        <dbReference type="ARBA" id="ARBA00022989"/>
    </source>
</evidence>
<dbReference type="EC" id="3.6.1.27" evidence="3 14"/>
<evidence type="ECO:0000256" key="13">
    <source>
        <dbReference type="ARBA" id="ARBA00047594"/>
    </source>
</evidence>
<comment type="catalytic activity">
    <reaction evidence="13 14">
        <text>di-trans,octa-cis-undecaprenyl diphosphate + H2O = di-trans,octa-cis-undecaprenyl phosphate + phosphate + H(+)</text>
        <dbReference type="Rhea" id="RHEA:28094"/>
        <dbReference type="ChEBI" id="CHEBI:15377"/>
        <dbReference type="ChEBI" id="CHEBI:15378"/>
        <dbReference type="ChEBI" id="CHEBI:43474"/>
        <dbReference type="ChEBI" id="CHEBI:58405"/>
        <dbReference type="ChEBI" id="CHEBI:60392"/>
        <dbReference type="EC" id="3.6.1.27"/>
    </reaction>
</comment>
<evidence type="ECO:0000256" key="11">
    <source>
        <dbReference type="ARBA" id="ARBA00032707"/>
    </source>
</evidence>
<organism evidence="15 16">
    <name type="scientific">Lentisphaera profundi</name>
    <dbReference type="NCBI Taxonomy" id="1658616"/>
    <lineage>
        <taxon>Bacteria</taxon>
        <taxon>Pseudomonadati</taxon>
        <taxon>Lentisphaerota</taxon>
        <taxon>Lentisphaeria</taxon>
        <taxon>Lentisphaerales</taxon>
        <taxon>Lentisphaeraceae</taxon>
        <taxon>Lentisphaera</taxon>
    </lineage>
</organism>
<evidence type="ECO:0000256" key="12">
    <source>
        <dbReference type="ARBA" id="ARBA00032932"/>
    </source>
</evidence>
<dbReference type="Proteomes" id="UP001214250">
    <property type="component" value="Chromosome 2"/>
</dbReference>
<evidence type="ECO:0000256" key="6">
    <source>
        <dbReference type="ARBA" id="ARBA00022692"/>
    </source>
</evidence>
<feature type="transmembrane region" description="Helical" evidence="14">
    <location>
        <begin position="94"/>
        <end position="112"/>
    </location>
</feature>
<dbReference type="InterPro" id="IPR003824">
    <property type="entry name" value="UppP"/>
</dbReference>
<feature type="transmembrane region" description="Helical" evidence="14">
    <location>
        <begin position="124"/>
        <end position="142"/>
    </location>
</feature>
<reference evidence="15 16" key="1">
    <citation type="submission" date="2023-02" db="EMBL/GenBank/DDBJ databases">
        <title>Genome sequence of Lentisphaera profundi SAORIC-696.</title>
        <authorList>
            <person name="Kim e."/>
            <person name="Cho J.-C."/>
            <person name="Choi A."/>
            <person name="Kang I."/>
        </authorList>
    </citation>
    <scope>NUCLEOTIDE SEQUENCE [LARGE SCALE GENOMIC DNA]</scope>
    <source>
        <strain evidence="15 16">SAORIC-696</strain>
    </source>
</reference>
<evidence type="ECO:0000313" key="16">
    <source>
        <dbReference type="Proteomes" id="UP001214250"/>
    </source>
</evidence>
<evidence type="ECO:0000256" key="3">
    <source>
        <dbReference type="ARBA" id="ARBA00012374"/>
    </source>
</evidence>
<keyword evidence="9 14" id="KW-0472">Membrane</keyword>
<evidence type="ECO:0000256" key="5">
    <source>
        <dbReference type="ARBA" id="ARBA00022475"/>
    </source>
</evidence>
<feature type="transmembrane region" description="Helical" evidence="14">
    <location>
        <begin position="257"/>
        <end position="274"/>
    </location>
</feature>
<feature type="transmembrane region" description="Helical" evidence="14">
    <location>
        <begin position="191"/>
        <end position="210"/>
    </location>
</feature>
<keyword evidence="8 14" id="KW-1133">Transmembrane helix</keyword>
<sequence length="276" mass="30868">MNDFFNMLIIGIVQGLTEFLPVSSSGHLVIFGDLLGLKQNGIALEVFVHFGTLLAVCTCFYKDIIRLIKELPRLHTHIANKMPNDSEDEQYRSMNIYILISMIPAGIIGVFFKDYLEKFYHNLYLVFSCLMVTGFILLSLKWSKKRKKKPFMNAKDSLLIGIGQAIAILPGISRSGTTISIAEALGIKSALAAKFSFLMSIPVIAGITILELKDLVQQQVTQAELINYAIAMTSAAISGFFAIKFLMIIIRKQRMEYFAYYCFLAAIVGLVLNLQK</sequence>
<keyword evidence="6 14" id="KW-0812">Transmembrane</keyword>
<evidence type="ECO:0000256" key="4">
    <source>
        <dbReference type="ARBA" id="ARBA00021581"/>
    </source>
</evidence>
<name>A0ABY7VXM3_9BACT</name>
<keyword evidence="14" id="KW-0573">Peptidoglycan synthesis</keyword>
<evidence type="ECO:0000256" key="10">
    <source>
        <dbReference type="ARBA" id="ARBA00023251"/>
    </source>
</evidence>
<dbReference type="RefSeq" id="WP_274151868.1">
    <property type="nucleotide sequence ID" value="NZ_CP117812.1"/>
</dbReference>
<evidence type="ECO:0000313" key="15">
    <source>
        <dbReference type="EMBL" id="WDE97464.1"/>
    </source>
</evidence>
<feature type="transmembrane region" description="Helical" evidence="14">
    <location>
        <begin position="42"/>
        <end position="61"/>
    </location>
</feature>
<gene>
    <name evidence="14" type="primary">uppP</name>
    <name evidence="15" type="ORF">PQO03_16680</name>
</gene>
<feature type="transmembrane region" description="Helical" evidence="14">
    <location>
        <begin position="7"/>
        <end position="30"/>
    </location>
</feature>
<dbReference type="HAMAP" id="MF_01006">
    <property type="entry name" value="Undec_diphosphatase"/>
    <property type="match status" value="1"/>
</dbReference>
<keyword evidence="5 14" id="KW-1003">Cell membrane</keyword>
<comment type="subcellular location">
    <subcellularLocation>
        <location evidence="1 14">Cell membrane</location>
        <topology evidence="1 14">Multi-pass membrane protein</topology>
    </subcellularLocation>
</comment>
<keyword evidence="14" id="KW-0133">Cell shape</keyword>
<keyword evidence="16" id="KW-1185">Reference proteome</keyword>
<dbReference type="EMBL" id="CP117812">
    <property type="protein sequence ID" value="WDE97464.1"/>
    <property type="molecule type" value="Genomic_DNA"/>
</dbReference>
<evidence type="ECO:0000256" key="7">
    <source>
        <dbReference type="ARBA" id="ARBA00022801"/>
    </source>
</evidence>